<evidence type="ECO:0000313" key="2">
    <source>
        <dbReference type="Proteomes" id="UP001177670"/>
    </source>
</evidence>
<dbReference type="AlphaFoldDB" id="A0AA40FFP6"/>
<reference evidence="1" key="1">
    <citation type="submission" date="2021-10" db="EMBL/GenBank/DDBJ databases">
        <title>Melipona bicolor Genome sequencing and assembly.</title>
        <authorList>
            <person name="Araujo N.S."/>
            <person name="Arias M.C."/>
        </authorList>
    </citation>
    <scope>NUCLEOTIDE SEQUENCE</scope>
    <source>
        <strain evidence="1">USP_2M_L1-L4_2017</strain>
        <tissue evidence="1">Whole body</tissue>
    </source>
</reference>
<accession>A0AA40FFP6</accession>
<sequence length="181" mass="20333">MRTWHARYGTGAEKEKAHKVEGTMEIRRDFSLERGFNAGPFNPPRCCGAQHIQTVVGGWEGEVALAYSRNFLIEEKKLYLNGPCKSVASLWRCRITYTAESCYANSRQRFAFPAGARLENDCSIPAKDSTAVRSIVRPCVPTVENCGNSPEYRILWRTGTLPTLAIEIESLGNFQRFACFS</sequence>
<evidence type="ECO:0000313" key="1">
    <source>
        <dbReference type="EMBL" id="KAK1118119.1"/>
    </source>
</evidence>
<keyword evidence="2" id="KW-1185">Reference proteome</keyword>
<organism evidence="1 2">
    <name type="scientific">Melipona bicolor</name>
    <dbReference type="NCBI Taxonomy" id="60889"/>
    <lineage>
        <taxon>Eukaryota</taxon>
        <taxon>Metazoa</taxon>
        <taxon>Ecdysozoa</taxon>
        <taxon>Arthropoda</taxon>
        <taxon>Hexapoda</taxon>
        <taxon>Insecta</taxon>
        <taxon>Pterygota</taxon>
        <taxon>Neoptera</taxon>
        <taxon>Endopterygota</taxon>
        <taxon>Hymenoptera</taxon>
        <taxon>Apocrita</taxon>
        <taxon>Aculeata</taxon>
        <taxon>Apoidea</taxon>
        <taxon>Anthophila</taxon>
        <taxon>Apidae</taxon>
        <taxon>Melipona</taxon>
    </lineage>
</organism>
<gene>
    <name evidence="1" type="ORF">K0M31_015395</name>
</gene>
<dbReference type="EMBL" id="JAHYIQ010000045">
    <property type="protein sequence ID" value="KAK1118119.1"/>
    <property type="molecule type" value="Genomic_DNA"/>
</dbReference>
<name>A0AA40FFP6_9HYME</name>
<dbReference type="Proteomes" id="UP001177670">
    <property type="component" value="Unassembled WGS sequence"/>
</dbReference>
<comment type="caution">
    <text evidence="1">The sequence shown here is derived from an EMBL/GenBank/DDBJ whole genome shotgun (WGS) entry which is preliminary data.</text>
</comment>
<proteinExistence type="predicted"/>
<protein>
    <submittedName>
        <fullName evidence="1">Uncharacterized protein</fullName>
    </submittedName>
</protein>